<dbReference type="Gene3D" id="1.10.1200.270">
    <property type="entry name" value="Methyltransferase, alpha-helical capping domain"/>
    <property type="match status" value="2"/>
</dbReference>
<accession>A0AA88A1C0</accession>
<gene>
    <name evidence="5" type="ORF">TIFTF001_015486</name>
</gene>
<dbReference type="Proteomes" id="UP001187192">
    <property type="component" value="Unassembled WGS sequence"/>
</dbReference>
<dbReference type="PANTHER" id="PTHR31009">
    <property type="entry name" value="S-ADENOSYL-L-METHIONINE:CARBOXYL METHYLTRANSFERASE FAMILY PROTEIN"/>
    <property type="match status" value="1"/>
</dbReference>
<dbReference type="SUPFAM" id="SSF53335">
    <property type="entry name" value="S-adenosyl-L-methionine-dependent methyltransferases"/>
    <property type="match status" value="1"/>
</dbReference>
<evidence type="ECO:0000256" key="3">
    <source>
        <dbReference type="ARBA" id="ARBA00022723"/>
    </source>
</evidence>
<dbReference type="Pfam" id="PF03492">
    <property type="entry name" value="Methyltransf_7"/>
    <property type="match status" value="1"/>
</dbReference>
<evidence type="ECO:0000313" key="6">
    <source>
        <dbReference type="Proteomes" id="UP001187192"/>
    </source>
</evidence>
<sequence length="319" mass="35463">MNGGHGKYSYSKNSFFQRKAIDGAKELINSAVAEKLEMEIFSSSNIFRIADLGCSTGPNTFVAVQCIIDAVDNKFKSHERSTTSPKYQVFFNDVVQNDFNELFTSLPSDRKYFAAAVPGSFHGNIGRLYYSNSPDDEVVRSYEAQFAKDMNNFLSARAEEMVDGGLMALIFPGRPNGTPHSQVYSNKILELVESCTIDMVKKGVITNVEALARNKMSAYMASPEEVEFAVQRNGCFSIEVMEILPQEKAQPIEMTSTIRAGMERSMKELFGAEVVDKLFDLFHKKLGEASSILESSKAANLFAFLKRKPIETEKFSGGC</sequence>
<dbReference type="EMBL" id="BTGU01000022">
    <property type="protein sequence ID" value="GMN46308.1"/>
    <property type="molecule type" value="Genomic_DNA"/>
</dbReference>
<proteinExistence type="predicted"/>
<name>A0AA88A1C0_FICCA</name>
<keyword evidence="6" id="KW-1185">Reference proteome</keyword>
<evidence type="ECO:0000256" key="4">
    <source>
        <dbReference type="ARBA" id="ARBA00022842"/>
    </source>
</evidence>
<reference evidence="5" key="1">
    <citation type="submission" date="2023-07" db="EMBL/GenBank/DDBJ databases">
        <title>draft genome sequence of fig (Ficus carica).</title>
        <authorList>
            <person name="Takahashi T."/>
            <person name="Nishimura K."/>
        </authorList>
    </citation>
    <scope>NUCLEOTIDE SEQUENCE</scope>
</reference>
<evidence type="ECO:0000313" key="5">
    <source>
        <dbReference type="EMBL" id="GMN46308.1"/>
    </source>
</evidence>
<organism evidence="5 6">
    <name type="scientific">Ficus carica</name>
    <name type="common">Common fig</name>
    <dbReference type="NCBI Taxonomy" id="3494"/>
    <lineage>
        <taxon>Eukaryota</taxon>
        <taxon>Viridiplantae</taxon>
        <taxon>Streptophyta</taxon>
        <taxon>Embryophyta</taxon>
        <taxon>Tracheophyta</taxon>
        <taxon>Spermatophyta</taxon>
        <taxon>Magnoliopsida</taxon>
        <taxon>eudicotyledons</taxon>
        <taxon>Gunneridae</taxon>
        <taxon>Pentapetalae</taxon>
        <taxon>rosids</taxon>
        <taxon>fabids</taxon>
        <taxon>Rosales</taxon>
        <taxon>Moraceae</taxon>
        <taxon>Ficeae</taxon>
        <taxon>Ficus</taxon>
    </lineage>
</organism>
<dbReference type="InterPro" id="IPR005299">
    <property type="entry name" value="MeTrfase_7"/>
</dbReference>
<dbReference type="GO" id="GO:0046872">
    <property type="term" value="F:metal ion binding"/>
    <property type="evidence" value="ECO:0007669"/>
    <property type="project" value="UniProtKB-KW"/>
</dbReference>
<dbReference type="AlphaFoldDB" id="A0AA88A1C0"/>
<dbReference type="InterPro" id="IPR029063">
    <property type="entry name" value="SAM-dependent_MTases_sf"/>
</dbReference>
<evidence type="ECO:0000256" key="1">
    <source>
        <dbReference type="ARBA" id="ARBA00022603"/>
    </source>
</evidence>
<evidence type="ECO:0000256" key="2">
    <source>
        <dbReference type="ARBA" id="ARBA00022679"/>
    </source>
</evidence>
<keyword evidence="3" id="KW-0479">Metal-binding</keyword>
<dbReference type="Gene3D" id="3.40.50.150">
    <property type="entry name" value="Vaccinia Virus protein VP39"/>
    <property type="match status" value="2"/>
</dbReference>
<dbReference type="GO" id="GO:0032259">
    <property type="term" value="P:methylation"/>
    <property type="evidence" value="ECO:0007669"/>
    <property type="project" value="UniProtKB-KW"/>
</dbReference>
<keyword evidence="1" id="KW-0489">Methyltransferase</keyword>
<dbReference type="InterPro" id="IPR042086">
    <property type="entry name" value="MeTrfase_capping"/>
</dbReference>
<comment type="caution">
    <text evidence="5">The sequence shown here is derived from an EMBL/GenBank/DDBJ whole genome shotgun (WGS) entry which is preliminary data.</text>
</comment>
<keyword evidence="4" id="KW-0460">Magnesium</keyword>
<protein>
    <submittedName>
        <fullName evidence="5">Uncharacterized protein</fullName>
    </submittedName>
</protein>
<dbReference type="GO" id="GO:0008168">
    <property type="term" value="F:methyltransferase activity"/>
    <property type="evidence" value="ECO:0007669"/>
    <property type="project" value="UniProtKB-KW"/>
</dbReference>
<keyword evidence="2" id="KW-0808">Transferase</keyword>